<dbReference type="EMBL" id="JAEHOE010000049">
    <property type="protein sequence ID" value="KAG2491819.1"/>
    <property type="molecule type" value="Genomic_DNA"/>
</dbReference>
<accession>A0A835XXW5</accession>
<evidence type="ECO:0000256" key="2">
    <source>
        <dbReference type="ARBA" id="ARBA00022679"/>
    </source>
</evidence>
<dbReference type="FunFam" id="1.10.510.10:FF:000813">
    <property type="entry name" value="Aurora-like kinase"/>
    <property type="match status" value="1"/>
</dbReference>
<keyword evidence="1" id="KW-0723">Serine/threonine-protein kinase</keyword>
<name>A0A835XXW5_9CHLO</name>
<evidence type="ECO:0000313" key="12">
    <source>
        <dbReference type="Proteomes" id="UP000612055"/>
    </source>
</evidence>
<dbReference type="GO" id="GO:0004674">
    <property type="term" value="F:protein serine/threonine kinase activity"/>
    <property type="evidence" value="ECO:0007669"/>
    <property type="project" value="UniProtKB-KW"/>
</dbReference>
<keyword evidence="12" id="KW-1185">Reference proteome</keyword>
<feature type="binding site" evidence="7">
    <location>
        <begin position="359"/>
        <end position="360"/>
    </location>
    <ligand>
        <name>ATP</name>
        <dbReference type="ChEBI" id="CHEBI:30616"/>
    </ligand>
</feature>
<evidence type="ECO:0000256" key="5">
    <source>
        <dbReference type="ARBA" id="ARBA00022840"/>
    </source>
</evidence>
<keyword evidence="3 7" id="KW-0547">Nucleotide-binding</keyword>
<evidence type="ECO:0000313" key="11">
    <source>
        <dbReference type="EMBL" id="KAG2491819.1"/>
    </source>
</evidence>
<keyword evidence="2" id="KW-0808">Transferase</keyword>
<dbReference type="SMART" id="SM00220">
    <property type="entry name" value="S_TKc"/>
    <property type="match status" value="1"/>
</dbReference>
<evidence type="ECO:0000256" key="1">
    <source>
        <dbReference type="ARBA" id="ARBA00022527"/>
    </source>
</evidence>
<feature type="binding site" evidence="7">
    <location>
        <position position="373"/>
    </location>
    <ligand>
        <name>ATP</name>
        <dbReference type="ChEBI" id="CHEBI:30616"/>
    </ligand>
</feature>
<feature type="region of interest" description="Disordered" evidence="9">
    <location>
        <begin position="169"/>
        <end position="218"/>
    </location>
</feature>
<feature type="compositionally biased region" description="Low complexity" evidence="9">
    <location>
        <begin position="194"/>
        <end position="203"/>
    </location>
</feature>
<dbReference type="PROSITE" id="PS00108">
    <property type="entry name" value="PROTEIN_KINASE_ST"/>
    <property type="match status" value="1"/>
</dbReference>
<keyword evidence="5 7" id="KW-0067">ATP-binding</keyword>
<evidence type="ECO:0000256" key="6">
    <source>
        <dbReference type="PIRSR" id="PIRSR630616-1"/>
    </source>
</evidence>
<feature type="binding site" evidence="7">
    <location>
        <begin position="308"/>
        <end position="310"/>
    </location>
    <ligand>
        <name>ATP</name>
        <dbReference type="ChEBI" id="CHEBI:30616"/>
    </ligand>
</feature>
<evidence type="ECO:0000256" key="4">
    <source>
        <dbReference type="ARBA" id="ARBA00022777"/>
    </source>
</evidence>
<dbReference type="Proteomes" id="UP000612055">
    <property type="component" value="Unassembled WGS sequence"/>
</dbReference>
<dbReference type="InterPro" id="IPR030616">
    <property type="entry name" value="Aur-like"/>
</dbReference>
<organism evidence="11 12">
    <name type="scientific">Edaphochlamys debaryana</name>
    <dbReference type="NCBI Taxonomy" id="47281"/>
    <lineage>
        <taxon>Eukaryota</taxon>
        <taxon>Viridiplantae</taxon>
        <taxon>Chlorophyta</taxon>
        <taxon>core chlorophytes</taxon>
        <taxon>Chlorophyceae</taxon>
        <taxon>CS clade</taxon>
        <taxon>Chlamydomonadales</taxon>
        <taxon>Chlamydomonadales incertae sedis</taxon>
        <taxon>Edaphochlamys</taxon>
    </lineage>
</organism>
<dbReference type="Gene3D" id="1.10.510.10">
    <property type="entry name" value="Transferase(Phosphotransferase) domain 1"/>
    <property type="match status" value="1"/>
</dbReference>
<feature type="active site" description="Proton acceptor" evidence="6">
    <location>
        <position position="355"/>
    </location>
</feature>
<feature type="domain" description="Protein kinase" evidence="10">
    <location>
        <begin position="231"/>
        <end position="514"/>
    </location>
</feature>
<evidence type="ECO:0000256" key="3">
    <source>
        <dbReference type="ARBA" id="ARBA00022741"/>
    </source>
</evidence>
<dbReference type="GO" id="GO:0005524">
    <property type="term" value="F:ATP binding"/>
    <property type="evidence" value="ECO:0007669"/>
    <property type="project" value="UniProtKB-KW"/>
</dbReference>
<evidence type="ECO:0000256" key="9">
    <source>
        <dbReference type="SAM" id="MobiDB-lite"/>
    </source>
</evidence>
<dbReference type="OrthoDB" id="377346at2759"/>
<dbReference type="PROSITE" id="PS50011">
    <property type="entry name" value="PROTEIN_KINASE_DOM"/>
    <property type="match status" value="1"/>
</dbReference>
<protein>
    <recommendedName>
        <fullName evidence="10">Protein kinase domain-containing protein</fullName>
    </recommendedName>
</protein>
<dbReference type="InterPro" id="IPR000719">
    <property type="entry name" value="Prot_kinase_dom"/>
</dbReference>
<dbReference type="InterPro" id="IPR008271">
    <property type="entry name" value="Ser/Thr_kinase_AS"/>
</dbReference>
<evidence type="ECO:0000256" key="8">
    <source>
        <dbReference type="PIRSR" id="PIRSR630616-3"/>
    </source>
</evidence>
<dbReference type="InterPro" id="IPR011009">
    <property type="entry name" value="Kinase-like_dom_sf"/>
</dbReference>
<dbReference type="PANTHER" id="PTHR24350">
    <property type="entry name" value="SERINE/THREONINE-PROTEIN KINASE IAL-RELATED"/>
    <property type="match status" value="1"/>
</dbReference>
<dbReference type="Pfam" id="PF00069">
    <property type="entry name" value="Pkinase"/>
    <property type="match status" value="1"/>
</dbReference>
<dbReference type="AlphaFoldDB" id="A0A835XXW5"/>
<feature type="region of interest" description="Disordered" evidence="9">
    <location>
        <begin position="528"/>
        <end position="547"/>
    </location>
</feature>
<proteinExistence type="predicted"/>
<evidence type="ECO:0000259" key="10">
    <source>
        <dbReference type="PROSITE" id="PS50011"/>
    </source>
</evidence>
<feature type="binding site" evidence="7">
    <location>
        <position position="260"/>
    </location>
    <ligand>
        <name>ATP</name>
        <dbReference type="ChEBI" id="CHEBI:30616"/>
    </ligand>
</feature>
<keyword evidence="4" id="KW-0418">Kinase</keyword>
<sequence>MSPFCATAPGSPFAGPAAPSWSSAFAPSYPQQQQDMLRHKLTAASDNHLGARRPGHTALQNQQHALAHSLSTDFDTAGASAASMAAAAGRPPLFPQYSATSLAPHLAPTAAHSMPASPLHAHPTASASQVLFPNSALSMSSVSASVNSVLSAPVGPLPSGALSSCEVETMNLGPDGRTHCGEGQEAPAQPQPQPQAQAQAQQATAGPSLLLATSPGTPPAMRRRVWSLTDYDISKRLYKGSTSAVYAASCLRSGMPVALKVYFLSRVPPNAMHMVAREITIHAELAHKHVLTLYGAFQEEGRLVLVQEFAARGDLYGIHRAMRRRMTEEQLTELVLAPFLDALSYLHTRGVCHRDIKPENILLTQDWRLLVADFGVSINLNQERAVTRAGTLDYMAPEVERCPIKYLPQDNKNNPSLAYTTAVDIWAVGVLAYELLVGFPPFVADNSAGGAAGQPQASGPDSAGAAFLAAHATRKTLSFPASVSETARDFISAALAERPEERPTAQALMQHAWLKKALQRRAAIVRPMSSPAAGSSPARCGVTRTPSRLNSSSVATAFAANSPPGPATAVNSAAVDSSGDVVMAV</sequence>
<dbReference type="SUPFAM" id="SSF56112">
    <property type="entry name" value="Protein kinase-like (PK-like)"/>
    <property type="match status" value="1"/>
</dbReference>
<evidence type="ECO:0000256" key="7">
    <source>
        <dbReference type="PIRSR" id="PIRSR630616-2"/>
    </source>
</evidence>
<feature type="compositionally biased region" description="Low complexity" evidence="9">
    <location>
        <begin position="528"/>
        <end position="538"/>
    </location>
</feature>
<reference evidence="11" key="1">
    <citation type="journal article" date="2020" name="bioRxiv">
        <title>Comparative genomics of Chlamydomonas.</title>
        <authorList>
            <person name="Craig R.J."/>
            <person name="Hasan A.R."/>
            <person name="Ness R.W."/>
            <person name="Keightley P.D."/>
        </authorList>
    </citation>
    <scope>NUCLEOTIDE SEQUENCE</scope>
    <source>
        <strain evidence="11">CCAP 11/70</strain>
    </source>
</reference>
<gene>
    <name evidence="11" type="ORF">HYH03_009776</name>
</gene>
<feature type="cross-link" description="Glycyl lysine isopeptide (Lys-Gly) (interchain with G-Cter in SUMO2)" evidence="8">
    <location>
        <position position="357"/>
    </location>
</feature>
<comment type="caution">
    <text evidence="11">The sequence shown here is derived from an EMBL/GenBank/DDBJ whole genome shotgun (WGS) entry which is preliminary data.</text>
</comment>